<feature type="transmembrane region" description="Helical" evidence="4">
    <location>
        <begin position="51"/>
        <end position="71"/>
    </location>
</feature>
<organism evidence="6 7">
    <name type="scientific">Legionella anisa</name>
    <dbReference type="NCBI Taxonomy" id="28082"/>
    <lineage>
        <taxon>Bacteria</taxon>
        <taxon>Pseudomonadati</taxon>
        <taxon>Pseudomonadota</taxon>
        <taxon>Gammaproteobacteria</taxon>
        <taxon>Legionellales</taxon>
        <taxon>Legionellaceae</taxon>
        <taxon>Legionella</taxon>
    </lineage>
</organism>
<dbReference type="PROSITE" id="PS50887">
    <property type="entry name" value="GGDEF"/>
    <property type="match status" value="1"/>
</dbReference>
<comment type="catalytic activity">
    <reaction evidence="3">
        <text>2 GTP = 3',3'-c-di-GMP + 2 diphosphate</text>
        <dbReference type="Rhea" id="RHEA:24898"/>
        <dbReference type="ChEBI" id="CHEBI:33019"/>
        <dbReference type="ChEBI" id="CHEBI:37565"/>
        <dbReference type="ChEBI" id="CHEBI:58805"/>
        <dbReference type="EC" id="2.7.7.65"/>
    </reaction>
</comment>
<dbReference type="Pfam" id="PF00990">
    <property type="entry name" value="GGDEF"/>
    <property type="match status" value="1"/>
</dbReference>
<dbReference type="Gene3D" id="3.30.70.270">
    <property type="match status" value="1"/>
</dbReference>
<evidence type="ECO:0000256" key="4">
    <source>
        <dbReference type="SAM" id="Phobius"/>
    </source>
</evidence>
<dbReference type="CDD" id="cd01949">
    <property type="entry name" value="GGDEF"/>
    <property type="match status" value="1"/>
</dbReference>
<reference evidence="6" key="1">
    <citation type="submission" date="2017-12" db="EMBL/GenBank/DDBJ databases">
        <title>FDA dAtabase for Regulatory Grade micrObial Sequences (FDA-ARGOS): Supporting development and validation of Infectious Disease Dx tests.</title>
        <authorList>
            <person name="Kerrigan L."/>
            <person name="Tallon L.J."/>
            <person name="Sadzewicz L."/>
            <person name="Sengamalay N."/>
            <person name="Ott S."/>
            <person name="Godinez A."/>
            <person name="Nagaraj S."/>
            <person name="Vavikolanu K."/>
            <person name="Vyas G."/>
            <person name="Nadendla S."/>
            <person name="Aluvathingal J."/>
            <person name="Sichtig H."/>
        </authorList>
    </citation>
    <scope>NUCLEOTIDE SEQUENCE [LARGE SCALE GENOMIC DNA]</scope>
    <source>
        <strain evidence="6">FDAARGOS_200</strain>
    </source>
</reference>
<dbReference type="AlphaFoldDB" id="A0AAX0WY34"/>
<comment type="caution">
    <text evidence="6">The sequence shown here is derived from an EMBL/GenBank/DDBJ whole genome shotgun (WGS) entry which is preliminary data.</text>
</comment>
<keyword evidence="4" id="KW-1133">Transmembrane helix</keyword>
<keyword evidence="7" id="KW-1185">Reference proteome</keyword>
<feature type="transmembrane region" description="Helical" evidence="4">
    <location>
        <begin position="21"/>
        <end position="45"/>
    </location>
</feature>
<dbReference type="GO" id="GO:1902201">
    <property type="term" value="P:negative regulation of bacterial-type flagellum-dependent cell motility"/>
    <property type="evidence" value="ECO:0007669"/>
    <property type="project" value="TreeGrafter"/>
</dbReference>
<dbReference type="InterPro" id="IPR000160">
    <property type="entry name" value="GGDEF_dom"/>
</dbReference>
<evidence type="ECO:0000259" key="5">
    <source>
        <dbReference type="PROSITE" id="PS50887"/>
    </source>
</evidence>
<dbReference type="NCBIfam" id="TIGR00254">
    <property type="entry name" value="GGDEF"/>
    <property type="match status" value="1"/>
</dbReference>
<feature type="transmembrane region" description="Helical" evidence="4">
    <location>
        <begin position="168"/>
        <end position="189"/>
    </location>
</feature>
<keyword evidence="4" id="KW-0812">Transmembrane</keyword>
<dbReference type="GO" id="GO:0043709">
    <property type="term" value="P:cell adhesion involved in single-species biofilm formation"/>
    <property type="evidence" value="ECO:0007669"/>
    <property type="project" value="TreeGrafter"/>
</dbReference>
<dbReference type="Proteomes" id="UP000192511">
    <property type="component" value="Unassembled WGS sequence"/>
</dbReference>
<dbReference type="PANTHER" id="PTHR45138:SF9">
    <property type="entry name" value="DIGUANYLATE CYCLASE DGCM-RELATED"/>
    <property type="match status" value="1"/>
</dbReference>
<dbReference type="SUPFAM" id="SSF55073">
    <property type="entry name" value="Nucleotide cyclase"/>
    <property type="match status" value="1"/>
</dbReference>
<dbReference type="SMART" id="SM00267">
    <property type="entry name" value="GGDEF"/>
    <property type="match status" value="1"/>
</dbReference>
<dbReference type="FunFam" id="3.30.70.270:FF:000001">
    <property type="entry name" value="Diguanylate cyclase domain protein"/>
    <property type="match status" value="1"/>
</dbReference>
<feature type="transmembrane region" description="Helical" evidence="4">
    <location>
        <begin position="92"/>
        <end position="111"/>
    </location>
</feature>
<evidence type="ECO:0000256" key="2">
    <source>
        <dbReference type="ARBA" id="ARBA00012528"/>
    </source>
</evidence>
<evidence type="ECO:0000313" key="7">
    <source>
        <dbReference type="Proteomes" id="UP000192511"/>
    </source>
</evidence>
<proteinExistence type="predicted"/>
<sequence length="373" mass="42413">MTENEMTRKSIFQLQDECFLLLLESSLKAIPFNVLISTVIAGYLLYRHASIIPVSAWYLAMIILCCFRWINSKKSITSSDYIVKKEATKNRFLFLTFLTGALWGSCYILFYPHFSEMHQNVITLTLGGMASGALASLSVYLPAYYAYLLPMFLPLIVYNFWLGELDRIILAIMFVLFVIMLMITAKFPARLLHKTLQLSKEKDDALQEVNRISITDGLTGLYNRRYFDKRLNEEFRQAKRNKHPLNLVLIDVDDLKHINDNYGHPSGDLFLKQLAIAIKKSAKSNDNAFRIGGDEFATILTNTTLSDAILLCNKLQNKFKKQTKKGETTISIGIVSVSPLYANDVDEVISAADKTLYEAKKAGKNQVRSQRIN</sequence>
<evidence type="ECO:0000313" key="6">
    <source>
        <dbReference type="EMBL" id="PNL63253.1"/>
    </source>
</evidence>
<comment type="cofactor">
    <cofactor evidence="1">
        <name>Mg(2+)</name>
        <dbReference type="ChEBI" id="CHEBI:18420"/>
    </cofactor>
</comment>
<dbReference type="PANTHER" id="PTHR45138">
    <property type="entry name" value="REGULATORY COMPONENTS OF SENSORY TRANSDUCTION SYSTEM"/>
    <property type="match status" value="1"/>
</dbReference>
<dbReference type="InterPro" id="IPR043128">
    <property type="entry name" value="Rev_trsase/Diguanyl_cyclase"/>
</dbReference>
<accession>A0AAX0WY34</accession>
<dbReference type="EC" id="2.7.7.65" evidence="2"/>
<dbReference type="InterPro" id="IPR050469">
    <property type="entry name" value="Diguanylate_Cyclase"/>
</dbReference>
<protein>
    <recommendedName>
        <fullName evidence="2">diguanylate cyclase</fullName>
        <ecNumber evidence="2">2.7.7.65</ecNumber>
    </recommendedName>
</protein>
<dbReference type="InterPro" id="IPR029787">
    <property type="entry name" value="Nucleotide_cyclase"/>
</dbReference>
<evidence type="ECO:0000256" key="3">
    <source>
        <dbReference type="ARBA" id="ARBA00034247"/>
    </source>
</evidence>
<dbReference type="GO" id="GO:0005886">
    <property type="term" value="C:plasma membrane"/>
    <property type="evidence" value="ECO:0007669"/>
    <property type="project" value="TreeGrafter"/>
</dbReference>
<keyword evidence="4" id="KW-0472">Membrane</keyword>
<name>A0AAX0WY34_9GAMM</name>
<feature type="domain" description="GGDEF" evidence="5">
    <location>
        <begin position="243"/>
        <end position="372"/>
    </location>
</feature>
<gene>
    <name evidence="6" type="ORF">A6J39_019765</name>
</gene>
<evidence type="ECO:0000256" key="1">
    <source>
        <dbReference type="ARBA" id="ARBA00001946"/>
    </source>
</evidence>
<feature type="transmembrane region" description="Helical" evidence="4">
    <location>
        <begin position="144"/>
        <end position="162"/>
    </location>
</feature>
<dbReference type="GO" id="GO:0052621">
    <property type="term" value="F:diguanylate cyclase activity"/>
    <property type="evidence" value="ECO:0007669"/>
    <property type="project" value="UniProtKB-EC"/>
</dbReference>
<dbReference type="EMBL" id="NBTX02000004">
    <property type="protein sequence ID" value="PNL63253.1"/>
    <property type="molecule type" value="Genomic_DNA"/>
</dbReference>